<comment type="caution">
    <text evidence="1">The sequence shown here is derived from an EMBL/GenBank/DDBJ whole genome shotgun (WGS) entry which is preliminary data.</text>
</comment>
<dbReference type="AlphaFoldDB" id="A0A4C1W2Q4"/>
<dbReference type="EMBL" id="BGZK01000459">
    <property type="protein sequence ID" value="GBP44832.1"/>
    <property type="molecule type" value="Genomic_DNA"/>
</dbReference>
<keyword evidence="2" id="KW-1185">Reference proteome</keyword>
<accession>A0A4C1W2Q4</accession>
<evidence type="ECO:0000313" key="2">
    <source>
        <dbReference type="Proteomes" id="UP000299102"/>
    </source>
</evidence>
<gene>
    <name evidence="1" type="ORF">EVAR_75701_1</name>
</gene>
<name>A0A4C1W2Q4_EUMVA</name>
<dbReference type="Proteomes" id="UP000299102">
    <property type="component" value="Unassembled WGS sequence"/>
</dbReference>
<evidence type="ECO:0000313" key="1">
    <source>
        <dbReference type="EMBL" id="GBP44832.1"/>
    </source>
</evidence>
<reference evidence="1 2" key="1">
    <citation type="journal article" date="2019" name="Commun. Biol.">
        <title>The bagworm genome reveals a unique fibroin gene that provides high tensile strength.</title>
        <authorList>
            <person name="Kono N."/>
            <person name="Nakamura H."/>
            <person name="Ohtoshi R."/>
            <person name="Tomita M."/>
            <person name="Numata K."/>
            <person name="Arakawa K."/>
        </authorList>
    </citation>
    <scope>NUCLEOTIDE SEQUENCE [LARGE SCALE GENOMIC DNA]</scope>
</reference>
<sequence length="206" mass="23996">MRVVSPRDVSSECEFKVGECAWLAGETQEKRVVIRRREQRVQFKAGEGAWLWRDVSSEYEFKAGRRGGEGVVRRDVSSGTNLGGEAWLAEEEGSELRWGRRVVRRRRGRRRVVSRRDEQQSTNLRRRRVGGETWEIKVGRRRGSECEFKVREGVRRSVSANLRSGRRVVSLRREQQCNLGGRMRVVGRRDVSSECEYKVREGEWLA</sequence>
<protein>
    <submittedName>
        <fullName evidence="1">Uncharacterized protein</fullName>
    </submittedName>
</protein>
<organism evidence="1 2">
    <name type="scientific">Eumeta variegata</name>
    <name type="common">Bagworm moth</name>
    <name type="synonym">Eumeta japonica</name>
    <dbReference type="NCBI Taxonomy" id="151549"/>
    <lineage>
        <taxon>Eukaryota</taxon>
        <taxon>Metazoa</taxon>
        <taxon>Ecdysozoa</taxon>
        <taxon>Arthropoda</taxon>
        <taxon>Hexapoda</taxon>
        <taxon>Insecta</taxon>
        <taxon>Pterygota</taxon>
        <taxon>Neoptera</taxon>
        <taxon>Endopterygota</taxon>
        <taxon>Lepidoptera</taxon>
        <taxon>Glossata</taxon>
        <taxon>Ditrysia</taxon>
        <taxon>Tineoidea</taxon>
        <taxon>Psychidae</taxon>
        <taxon>Oiketicinae</taxon>
        <taxon>Eumeta</taxon>
    </lineage>
</organism>
<proteinExistence type="predicted"/>